<evidence type="ECO:0000313" key="4">
    <source>
        <dbReference type="RefSeq" id="XP_022293455.1"/>
    </source>
</evidence>
<feature type="compositionally biased region" description="Basic and acidic residues" evidence="1">
    <location>
        <begin position="106"/>
        <end position="126"/>
    </location>
</feature>
<feature type="signal peptide" evidence="2">
    <location>
        <begin position="1"/>
        <end position="33"/>
    </location>
</feature>
<proteinExistence type="predicted"/>
<dbReference type="GeneID" id="111104011"/>
<feature type="chain" id="PRO_5034697579" evidence="2">
    <location>
        <begin position="34"/>
        <end position="126"/>
    </location>
</feature>
<evidence type="ECO:0000256" key="2">
    <source>
        <dbReference type="SAM" id="SignalP"/>
    </source>
</evidence>
<dbReference type="RefSeq" id="XP_022293455.1">
    <property type="nucleotide sequence ID" value="XM_022437747.1"/>
</dbReference>
<accession>A0A8B8AQK4</accession>
<evidence type="ECO:0000256" key="1">
    <source>
        <dbReference type="SAM" id="MobiDB-lite"/>
    </source>
</evidence>
<keyword evidence="3" id="KW-1185">Reference proteome</keyword>
<organism evidence="3 4">
    <name type="scientific">Crassostrea virginica</name>
    <name type="common">Eastern oyster</name>
    <dbReference type="NCBI Taxonomy" id="6565"/>
    <lineage>
        <taxon>Eukaryota</taxon>
        <taxon>Metazoa</taxon>
        <taxon>Spiralia</taxon>
        <taxon>Lophotrochozoa</taxon>
        <taxon>Mollusca</taxon>
        <taxon>Bivalvia</taxon>
        <taxon>Autobranchia</taxon>
        <taxon>Pteriomorphia</taxon>
        <taxon>Ostreida</taxon>
        <taxon>Ostreoidea</taxon>
        <taxon>Ostreidae</taxon>
        <taxon>Crassostrea</taxon>
    </lineage>
</organism>
<protein>
    <submittedName>
        <fullName evidence="4">Uncharacterized protein LOC111104011 isoform X3</fullName>
    </submittedName>
</protein>
<reference evidence="4" key="2">
    <citation type="submission" date="2025-08" db="UniProtKB">
        <authorList>
            <consortium name="RefSeq"/>
        </authorList>
    </citation>
    <scope>IDENTIFICATION</scope>
    <source>
        <tissue evidence="4">Whole sample</tissue>
    </source>
</reference>
<gene>
    <name evidence="4" type="primary">LOC111104011</name>
</gene>
<evidence type="ECO:0000313" key="3">
    <source>
        <dbReference type="Proteomes" id="UP000694844"/>
    </source>
</evidence>
<reference evidence="3" key="1">
    <citation type="submission" date="2024-06" db="UniProtKB">
        <authorList>
            <consortium name="RefSeq"/>
        </authorList>
    </citation>
    <scope>NUCLEOTIDE SEQUENCE [LARGE SCALE GENOMIC DNA]</scope>
</reference>
<keyword evidence="2" id="KW-0732">Signal</keyword>
<sequence length="126" mass="14006">MVLFRMTTSTGAMSRRSLLALVILAILVQGSLQQYGHLEDPPARGSMWRYGFNTPVNSEDNSMNCGGKQVHTRNRLQCGVCGDSYDGPRAHEYGGRLLQDSYQNPTHRDRANSSYSSDHKSQVGKL</sequence>
<dbReference type="Proteomes" id="UP000694844">
    <property type="component" value="Chromosome 1"/>
</dbReference>
<feature type="region of interest" description="Disordered" evidence="1">
    <location>
        <begin position="92"/>
        <end position="126"/>
    </location>
</feature>
<name>A0A8B8AQK4_CRAVI</name>
<dbReference type="AlphaFoldDB" id="A0A8B8AQK4"/>